<dbReference type="InterPro" id="IPR014756">
    <property type="entry name" value="Ig_E-set"/>
</dbReference>
<dbReference type="InterPro" id="IPR004193">
    <property type="entry name" value="Glyco_hydro_13_N"/>
</dbReference>
<accession>A0A060C9V0</accession>
<dbReference type="EMBL" id="KF124430">
    <property type="protein sequence ID" value="AIA91747.1"/>
    <property type="molecule type" value="Genomic_DNA"/>
</dbReference>
<dbReference type="PANTHER" id="PTHR43651">
    <property type="entry name" value="1,4-ALPHA-GLUCAN-BRANCHING ENZYME"/>
    <property type="match status" value="1"/>
</dbReference>
<dbReference type="InterPro" id="IPR044143">
    <property type="entry name" value="GlgB_N_E_set_prok"/>
</dbReference>
<evidence type="ECO:0000259" key="1">
    <source>
        <dbReference type="Pfam" id="PF02922"/>
    </source>
</evidence>
<proteinExistence type="predicted"/>
<sequence length="113" mass="12300">MTDEPLGAVPHDHGTTFRVWAPHASAVGVEGDFNQWGLTPMERDDAGVWSADIDGAGHGDEYRYVLRAGDRELHRIDPRAQHVTNSVGHGIVHDHSLFDWAGTSTTCPGSRTS</sequence>
<evidence type="ECO:0000313" key="2">
    <source>
        <dbReference type="EMBL" id="AIA91747.1"/>
    </source>
</evidence>
<dbReference type="PANTHER" id="PTHR43651:SF11">
    <property type="entry name" value="MALTO-OLIGOSYLTREHALOSE TREHALOHYDROLASE"/>
    <property type="match status" value="1"/>
</dbReference>
<dbReference type="SUPFAM" id="SSF81296">
    <property type="entry name" value="E set domains"/>
    <property type="match status" value="1"/>
</dbReference>
<dbReference type="GO" id="GO:0005975">
    <property type="term" value="P:carbohydrate metabolic process"/>
    <property type="evidence" value="ECO:0007669"/>
    <property type="project" value="InterPro"/>
</dbReference>
<protein>
    <submittedName>
        <fullName evidence="2">CBM_48</fullName>
    </submittedName>
</protein>
<dbReference type="InterPro" id="IPR013783">
    <property type="entry name" value="Ig-like_fold"/>
</dbReference>
<reference evidence="2" key="1">
    <citation type="journal article" date="2013" name="Environ. Microbiol.">
        <title>Seasonally variable intestinal metagenomes of the red palm weevil (Rhynchophorus ferrugineus).</title>
        <authorList>
            <person name="Jia S."/>
            <person name="Zhang X."/>
            <person name="Zhang G."/>
            <person name="Yin A."/>
            <person name="Zhang S."/>
            <person name="Li F."/>
            <person name="Wang L."/>
            <person name="Zhao D."/>
            <person name="Yun Q."/>
            <person name="Tala"/>
            <person name="Wang J."/>
            <person name="Sun G."/>
            <person name="Baabdullah M."/>
            <person name="Yu X."/>
            <person name="Hu S."/>
            <person name="Al-Mssallem I.S."/>
            <person name="Yu J."/>
        </authorList>
    </citation>
    <scope>NUCLEOTIDE SEQUENCE</scope>
</reference>
<dbReference type="GO" id="GO:0004553">
    <property type="term" value="F:hydrolase activity, hydrolyzing O-glycosyl compounds"/>
    <property type="evidence" value="ECO:0007669"/>
    <property type="project" value="InterPro"/>
</dbReference>
<organism evidence="2">
    <name type="scientific">uncultured Intrasporangium sp</name>
    <dbReference type="NCBI Taxonomy" id="332040"/>
    <lineage>
        <taxon>Bacteria</taxon>
        <taxon>Bacillati</taxon>
        <taxon>Actinomycetota</taxon>
        <taxon>Actinomycetes</taxon>
        <taxon>Micrococcales</taxon>
        <taxon>Intrasporangiaceae</taxon>
        <taxon>Intrasporangium</taxon>
        <taxon>environmental samples</taxon>
    </lineage>
</organism>
<feature type="domain" description="Glycoside hydrolase family 13 N-terminal" evidence="1">
    <location>
        <begin position="5"/>
        <end position="78"/>
    </location>
</feature>
<dbReference type="CDD" id="cd02855">
    <property type="entry name" value="E_set_GBE_prok_N"/>
    <property type="match status" value="1"/>
</dbReference>
<dbReference type="Pfam" id="PF02922">
    <property type="entry name" value="CBM_48"/>
    <property type="match status" value="1"/>
</dbReference>
<dbReference type="AlphaFoldDB" id="A0A060C9V0"/>
<name>A0A060C9V0_9MICO</name>
<dbReference type="Gene3D" id="2.60.40.10">
    <property type="entry name" value="Immunoglobulins"/>
    <property type="match status" value="1"/>
</dbReference>